<evidence type="ECO:0000313" key="3">
    <source>
        <dbReference type="EMBL" id="GAA3988979.1"/>
    </source>
</evidence>
<protein>
    <recommendedName>
        <fullName evidence="2">Pvc16 N-terminal domain-containing protein</fullName>
    </recommendedName>
</protein>
<dbReference type="EMBL" id="BAABAL010000004">
    <property type="protein sequence ID" value="GAA3988979.1"/>
    <property type="molecule type" value="Genomic_DNA"/>
</dbReference>
<accession>A0ABP7QWI3</accession>
<dbReference type="InterPro" id="IPR025351">
    <property type="entry name" value="Pvc16_N"/>
</dbReference>
<sequence>MITDIDAALRAVLESTLGSRARVSLGPPEDASSPVISLLLLGIRAEQGGTDWTDVRDSHGKVVARRQPVRRFRLTYRLCVAASRPEEEHQLLELVLRALASLESLPLPLQAGMPTILSVGVPLEEPGIGIAVVGPLVPDVDSGLSPAVETLDLGSERRPVHTGPIPRRRVHLTEGTHSTTSRAPRLTPPTS</sequence>
<proteinExistence type="predicted"/>
<reference evidence="4" key="1">
    <citation type="journal article" date="2019" name="Int. J. Syst. Evol. Microbiol.">
        <title>The Global Catalogue of Microorganisms (GCM) 10K type strain sequencing project: providing services to taxonomists for standard genome sequencing and annotation.</title>
        <authorList>
            <consortium name="The Broad Institute Genomics Platform"/>
            <consortium name="The Broad Institute Genome Sequencing Center for Infectious Disease"/>
            <person name="Wu L."/>
            <person name="Ma J."/>
        </authorList>
    </citation>
    <scope>NUCLEOTIDE SEQUENCE [LARGE SCALE GENOMIC DNA]</scope>
    <source>
        <strain evidence="4">JCM 17342</strain>
    </source>
</reference>
<feature type="compositionally biased region" description="Polar residues" evidence="1">
    <location>
        <begin position="175"/>
        <end position="185"/>
    </location>
</feature>
<evidence type="ECO:0000256" key="1">
    <source>
        <dbReference type="SAM" id="MobiDB-lite"/>
    </source>
</evidence>
<organism evidence="3 4">
    <name type="scientific">Allokutzneria multivorans</name>
    <dbReference type="NCBI Taxonomy" id="1142134"/>
    <lineage>
        <taxon>Bacteria</taxon>
        <taxon>Bacillati</taxon>
        <taxon>Actinomycetota</taxon>
        <taxon>Actinomycetes</taxon>
        <taxon>Pseudonocardiales</taxon>
        <taxon>Pseudonocardiaceae</taxon>
        <taxon>Allokutzneria</taxon>
    </lineage>
</organism>
<comment type="caution">
    <text evidence="3">The sequence shown here is derived from an EMBL/GenBank/DDBJ whole genome shotgun (WGS) entry which is preliminary data.</text>
</comment>
<gene>
    <name evidence="3" type="ORF">GCM10022247_04350</name>
</gene>
<evidence type="ECO:0000313" key="4">
    <source>
        <dbReference type="Proteomes" id="UP001501747"/>
    </source>
</evidence>
<feature type="region of interest" description="Disordered" evidence="1">
    <location>
        <begin position="156"/>
        <end position="191"/>
    </location>
</feature>
<dbReference type="RefSeq" id="WP_344870754.1">
    <property type="nucleotide sequence ID" value="NZ_BAABAL010000004.1"/>
</dbReference>
<evidence type="ECO:0000259" key="2">
    <source>
        <dbReference type="Pfam" id="PF14065"/>
    </source>
</evidence>
<feature type="domain" description="Pvc16 N-terminal" evidence="2">
    <location>
        <begin position="5"/>
        <end position="106"/>
    </location>
</feature>
<dbReference type="Proteomes" id="UP001501747">
    <property type="component" value="Unassembled WGS sequence"/>
</dbReference>
<keyword evidence="4" id="KW-1185">Reference proteome</keyword>
<dbReference type="Pfam" id="PF14065">
    <property type="entry name" value="Pvc16_N"/>
    <property type="match status" value="1"/>
</dbReference>
<name>A0ABP7QWI3_9PSEU</name>